<accession>A0ACC1SHE2</accession>
<gene>
    <name evidence="1" type="ORF">NM688_g6319</name>
</gene>
<name>A0ACC1SHE2_9APHY</name>
<sequence length="100" mass="10418">MHLRAVATVILFTIRIASATPQPDAPMRQGNLVLDASQRTAFEKNIGCIQGACGPSNTTKTIMNAEVTSGASPQIAHSWEAWTIAANSLSVAGSIIALLA</sequence>
<comment type="caution">
    <text evidence="1">The sequence shown here is derived from an EMBL/GenBank/DDBJ whole genome shotgun (WGS) entry which is preliminary data.</text>
</comment>
<proteinExistence type="predicted"/>
<keyword evidence="2" id="KW-1185">Reference proteome</keyword>
<organism evidence="1 2">
    <name type="scientific">Phlebia brevispora</name>
    <dbReference type="NCBI Taxonomy" id="194682"/>
    <lineage>
        <taxon>Eukaryota</taxon>
        <taxon>Fungi</taxon>
        <taxon>Dikarya</taxon>
        <taxon>Basidiomycota</taxon>
        <taxon>Agaricomycotina</taxon>
        <taxon>Agaricomycetes</taxon>
        <taxon>Polyporales</taxon>
        <taxon>Meruliaceae</taxon>
        <taxon>Phlebia</taxon>
    </lineage>
</organism>
<evidence type="ECO:0000313" key="2">
    <source>
        <dbReference type="Proteomes" id="UP001148662"/>
    </source>
</evidence>
<reference evidence="1" key="1">
    <citation type="submission" date="2022-07" db="EMBL/GenBank/DDBJ databases">
        <title>Genome Sequence of Phlebia brevispora.</title>
        <authorList>
            <person name="Buettner E."/>
        </authorList>
    </citation>
    <scope>NUCLEOTIDE SEQUENCE</scope>
    <source>
        <strain evidence="1">MPL23</strain>
    </source>
</reference>
<dbReference type="EMBL" id="JANHOG010001283">
    <property type="protein sequence ID" value="KAJ3539771.1"/>
    <property type="molecule type" value="Genomic_DNA"/>
</dbReference>
<evidence type="ECO:0000313" key="1">
    <source>
        <dbReference type="EMBL" id="KAJ3539771.1"/>
    </source>
</evidence>
<protein>
    <submittedName>
        <fullName evidence="1">Uncharacterized protein</fullName>
    </submittedName>
</protein>
<dbReference type="Proteomes" id="UP001148662">
    <property type="component" value="Unassembled WGS sequence"/>
</dbReference>